<dbReference type="EMBL" id="CP001964">
    <property type="protein sequence ID" value="ADG74457.1"/>
    <property type="molecule type" value="Genomic_DNA"/>
</dbReference>
<dbReference type="Proteomes" id="UP000000849">
    <property type="component" value="Chromosome"/>
</dbReference>
<dbReference type="Gene3D" id="3.40.30.10">
    <property type="entry name" value="Glutaredoxin"/>
    <property type="match status" value="1"/>
</dbReference>
<dbReference type="PROSITE" id="PS51352">
    <property type="entry name" value="THIOREDOXIN_2"/>
    <property type="match status" value="1"/>
</dbReference>
<dbReference type="AlphaFoldDB" id="D5UDP9"/>
<dbReference type="InterPro" id="IPR013766">
    <property type="entry name" value="Thioredoxin_domain"/>
</dbReference>
<gene>
    <name evidence="2" type="ordered locus">Cfla_1559</name>
</gene>
<protein>
    <submittedName>
        <fullName evidence="2">Putative thioredoxin</fullName>
    </submittedName>
</protein>
<evidence type="ECO:0000259" key="1">
    <source>
        <dbReference type="PROSITE" id="PS51352"/>
    </source>
</evidence>
<evidence type="ECO:0000313" key="2">
    <source>
        <dbReference type="EMBL" id="ADG74457.1"/>
    </source>
</evidence>
<organism evidence="2 3">
    <name type="scientific">Cellulomonas flavigena (strain ATCC 482 / DSM 20109 / BCRC 11376 / JCM 18109 / NBRC 3775 / NCIMB 8073 / NRS 134)</name>
    <dbReference type="NCBI Taxonomy" id="446466"/>
    <lineage>
        <taxon>Bacteria</taxon>
        <taxon>Bacillati</taxon>
        <taxon>Actinomycetota</taxon>
        <taxon>Actinomycetes</taxon>
        <taxon>Micrococcales</taxon>
        <taxon>Cellulomonadaceae</taxon>
        <taxon>Cellulomonas</taxon>
    </lineage>
</organism>
<dbReference type="PROSITE" id="PS00194">
    <property type="entry name" value="THIOREDOXIN_1"/>
    <property type="match status" value="1"/>
</dbReference>
<reference evidence="2 3" key="1">
    <citation type="journal article" date="2010" name="Stand. Genomic Sci.">
        <title>Complete genome sequence of Cellulomonas flavigena type strain (134).</title>
        <authorList>
            <person name="Abt B."/>
            <person name="Foster B."/>
            <person name="Lapidus A."/>
            <person name="Clum A."/>
            <person name="Sun H."/>
            <person name="Pukall R."/>
            <person name="Lucas S."/>
            <person name="Glavina Del Rio T."/>
            <person name="Nolan M."/>
            <person name="Tice H."/>
            <person name="Cheng J.F."/>
            <person name="Pitluck S."/>
            <person name="Liolios K."/>
            <person name="Ivanova N."/>
            <person name="Mavromatis K."/>
            <person name="Ovchinnikova G."/>
            <person name="Pati A."/>
            <person name="Goodwin L."/>
            <person name="Chen A."/>
            <person name="Palaniappan K."/>
            <person name="Land M."/>
            <person name="Hauser L."/>
            <person name="Chang Y.J."/>
            <person name="Jeffries C.D."/>
            <person name="Rohde M."/>
            <person name="Goker M."/>
            <person name="Woyke T."/>
            <person name="Bristow J."/>
            <person name="Eisen J.A."/>
            <person name="Markowitz V."/>
            <person name="Hugenholtz P."/>
            <person name="Kyrpides N.C."/>
            <person name="Klenk H.P."/>
        </authorList>
    </citation>
    <scope>NUCLEOTIDE SEQUENCE [LARGE SCALE GENOMIC DNA]</scope>
    <source>
        <strain evidence="3">ATCC 482 / DSM 20109 / BCRC 11376 / JCM 18109 / NBRC 3775 / NCIMB 8073 / NRS 134</strain>
    </source>
</reference>
<name>D5UDP9_CELFN</name>
<dbReference type="eggNOG" id="COG0526">
    <property type="taxonomic scope" value="Bacteria"/>
</dbReference>
<sequence>MSAPVHDDVPSGGAVAAPGALLDVRGLTGATPGERATLLQVSTAFCAPCRATHRVLARVAAAVPGVRHLDVDVADAPALAAALAVTATPTVVVLDAAGRVVVRAEGVPAPGQVAAALARALPEDGSGSTS</sequence>
<feature type="domain" description="Thioredoxin" evidence="1">
    <location>
        <begin position="3"/>
        <end position="122"/>
    </location>
</feature>
<accession>D5UDP9</accession>
<keyword evidence="3" id="KW-1185">Reference proteome</keyword>
<proteinExistence type="predicted"/>
<evidence type="ECO:0000313" key="3">
    <source>
        <dbReference type="Proteomes" id="UP000000849"/>
    </source>
</evidence>
<dbReference type="RefSeq" id="WP_013116791.1">
    <property type="nucleotide sequence ID" value="NC_014151.1"/>
</dbReference>
<dbReference type="SUPFAM" id="SSF52833">
    <property type="entry name" value="Thioredoxin-like"/>
    <property type="match status" value="1"/>
</dbReference>
<dbReference type="Pfam" id="PF00085">
    <property type="entry name" value="Thioredoxin"/>
    <property type="match status" value="1"/>
</dbReference>
<dbReference type="STRING" id="446466.Cfla_1559"/>
<dbReference type="InterPro" id="IPR036249">
    <property type="entry name" value="Thioredoxin-like_sf"/>
</dbReference>
<dbReference type="KEGG" id="cfl:Cfla_1559"/>
<dbReference type="HOGENOM" id="CLU_091304_1_0_11"/>
<dbReference type="InterPro" id="IPR017937">
    <property type="entry name" value="Thioredoxin_CS"/>
</dbReference>